<accession>A0A3N1GAH2</accession>
<organism evidence="2 3">
    <name type="scientific">Pseudokineococcus lusitanus</name>
    <dbReference type="NCBI Taxonomy" id="763993"/>
    <lineage>
        <taxon>Bacteria</taxon>
        <taxon>Bacillati</taxon>
        <taxon>Actinomycetota</taxon>
        <taxon>Actinomycetes</taxon>
        <taxon>Kineosporiales</taxon>
        <taxon>Kineosporiaceae</taxon>
        <taxon>Pseudokineococcus</taxon>
    </lineage>
</organism>
<dbReference type="AlphaFoldDB" id="A0A3N1GAH2"/>
<protein>
    <submittedName>
        <fullName evidence="2">Uncharacterized protein</fullName>
    </submittedName>
</protein>
<gene>
    <name evidence="2" type="ORF">EDC03_2760</name>
</gene>
<feature type="signal peptide" evidence="1">
    <location>
        <begin position="1"/>
        <end position="35"/>
    </location>
</feature>
<comment type="caution">
    <text evidence="2">The sequence shown here is derived from an EMBL/GenBank/DDBJ whole genome shotgun (WGS) entry which is preliminary data.</text>
</comment>
<keyword evidence="1" id="KW-0732">Signal</keyword>
<keyword evidence="3" id="KW-1185">Reference proteome</keyword>
<reference evidence="2 3" key="1">
    <citation type="journal article" date="2015" name="Stand. Genomic Sci.">
        <title>Genomic Encyclopedia of Bacterial and Archaeal Type Strains, Phase III: the genomes of soil and plant-associated and newly described type strains.</title>
        <authorList>
            <person name="Whitman W.B."/>
            <person name="Woyke T."/>
            <person name="Klenk H.P."/>
            <person name="Zhou Y."/>
            <person name="Lilburn T.G."/>
            <person name="Beck B.J."/>
            <person name="De Vos P."/>
            <person name="Vandamme P."/>
            <person name="Eisen J.A."/>
            <person name="Garrity G."/>
            <person name="Hugenholtz P."/>
            <person name="Kyrpides N.C."/>
        </authorList>
    </citation>
    <scope>NUCLEOTIDE SEQUENCE [LARGE SCALE GENOMIC DNA]</scope>
    <source>
        <strain evidence="2 3">CECT 7306</strain>
    </source>
</reference>
<evidence type="ECO:0000256" key="1">
    <source>
        <dbReference type="SAM" id="SignalP"/>
    </source>
</evidence>
<feature type="chain" id="PRO_5038961548" evidence="1">
    <location>
        <begin position="36"/>
        <end position="276"/>
    </location>
</feature>
<evidence type="ECO:0000313" key="3">
    <source>
        <dbReference type="Proteomes" id="UP000276232"/>
    </source>
</evidence>
<dbReference type="InParanoid" id="A0A3N1GAH2"/>
<dbReference type="Proteomes" id="UP000276232">
    <property type="component" value="Unassembled WGS sequence"/>
</dbReference>
<name>A0A3N1GAH2_9ACTN</name>
<dbReference type="EMBL" id="RJKN01000007">
    <property type="protein sequence ID" value="ROP27236.1"/>
    <property type="molecule type" value="Genomic_DNA"/>
</dbReference>
<sequence>MRRQTLSRPTRPAARLAALSLAAACLVGATATTLAAPAGAATSSACSTSGFTVTMPDGTVAPSKGARASTAALPADARIKVRGTYVEFDVAPVTGAVYDYVYTGAANRLSMTPGVRTPVMAAKTLDLGPVLRSDVDVRTDKGDLVLISRGGGAKVKVQAKDCATGGIFQQEVEAARAVTATHTLAPGMHYYVNPYTGKINFGNDTLFRGKDSAQVATKLSQTETTTTWSIAPGGRMGQVLGEDAVELSAGPTVCVSDCQARNRVRGSLPVTDPAFS</sequence>
<proteinExistence type="predicted"/>
<evidence type="ECO:0000313" key="2">
    <source>
        <dbReference type="EMBL" id="ROP27236.1"/>
    </source>
</evidence>
<dbReference type="RefSeq" id="WP_199720260.1">
    <property type="nucleotide sequence ID" value="NZ_RJKN01000007.1"/>
</dbReference>